<accession>A0ABP7SW75</accession>
<dbReference type="EMBL" id="BAABAL010000017">
    <property type="protein sequence ID" value="GAA4017400.1"/>
    <property type="molecule type" value="Genomic_DNA"/>
</dbReference>
<dbReference type="SUPFAM" id="SSF52980">
    <property type="entry name" value="Restriction endonuclease-like"/>
    <property type="match status" value="1"/>
</dbReference>
<proteinExistence type="predicted"/>
<dbReference type="InterPro" id="IPR011335">
    <property type="entry name" value="Restrct_endonuc-II-like"/>
</dbReference>
<protein>
    <recommendedName>
        <fullName evidence="3">DUF559 domain-containing protein</fullName>
    </recommendedName>
</protein>
<evidence type="ECO:0000313" key="1">
    <source>
        <dbReference type="EMBL" id="GAA4017400.1"/>
    </source>
</evidence>
<dbReference type="RefSeq" id="WP_344878052.1">
    <property type="nucleotide sequence ID" value="NZ_BAABAL010000017.1"/>
</dbReference>
<evidence type="ECO:0008006" key="3">
    <source>
        <dbReference type="Google" id="ProtNLM"/>
    </source>
</evidence>
<dbReference type="Proteomes" id="UP001501747">
    <property type="component" value="Unassembled WGS sequence"/>
</dbReference>
<dbReference type="Gene3D" id="3.40.960.10">
    <property type="entry name" value="VSR Endonuclease"/>
    <property type="match status" value="1"/>
</dbReference>
<organism evidence="1 2">
    <name type="scientific">Allokutzneria multivorans</name>
    <dbReference type="NCBI Taxonomy" id="1142134"/>
    <lineage>
        <taxon>Bacteria</taxon>
        <taxon>Bacillati</taxon>
        <taxon>Actinomycetota</taxon>
        <taxon>Actinomycetes</taxon>
        <taxon>Pseudonocardiales</taxon>
        <taxon>Pseudonocardiaceae</taxon>
        <taxon>Allokutzneria</taxon>
    </lineage>
</organism>
<gene>
    <name evidence="1" type="ORF">GCM10022247_45870</name>
</gene>
<reference evidence="2" key="1">
    <citation type="journal article" date="2019" name="Int. J. Syst. Evol. Microbiol.">
        <title>The Global Catalogue of Microorganisms (GCM) 10K type strain sequencing project: providing services to taxonomists for standard genome sequencing and annotation.</title>
        <authorList>
            <consortium name="The Broad Institute Genomics Platform"/>
            <consortium name="The Broad Institute Genome Sequencing Center for Infectious Disease"/>
            <person name="Wu L."/>
            <person name="Ma J."/>
        </authorList>
    </citation>
    <scope>NUCLEOTIDE SEQUENCE [LARGE SCALE GENOMIC DNA]</scope>
    <source>
        <strain evidence="2">JCM 17342</strain>
    </source>
</reference>
<evidence type="ECO:0000313" key="2">
    <source>
        <dbReference type="Proteomes" id="UP001501747"/>
    </source>
</evidence>
<comment type="caution">
    <text evidence="1">The sequence shown here is derived from an EMBL/GenBank/DDBJ whole genome shotgun (WGS) entry which is preliminary data.</text>
</comment>
<sequence>METAARLALADAGLPLPQTQFEVLDGAGRFLARLDGAFPEERVGLEFDGRSVHSAPEALYRDRARQNDLMELGWVLLRFTWWDVVEQPGRFVDAVSRTVAMRRATLHTAR</sequence>
<name>A0ABP7SW75_9PSEU</name>
<keyword evidence="2" id="KW-1185">Reference proteome</keyword>